<sequence>MREHIRGLVFPDGLFRRWCWVSYLGRALNSLVQVPGAG</sequence>
<gene>
    <name evidence="1" type="ORF">SAMEA4475696_01656</name>
</gene>
<proteinExistence type="predicted"/>
<dbReference type="KEGG" id="dco:SAMEA4475696_1656"/>
<dbReference type="Proteomes" id="UP000242637">
    <property type="component" value="Chromosome 1"/>
</dbReference>
<reference evidence="1 2" key="1">
    <citation type="submission" date="2017-06" db="EMBL/GenBank/DDBJ databases">
        <authorList>
            <consortium name="Pathogen Informatics"/>
        </authorList>
    </citation>
    <scope>NUCLEOTIDE SEQUENCE [LARGE SCALE GENOMIC DNA]</scope>
    <source>
        <strain evidence="1 2">NCTC13039</strain>
    </source>
</reference>
<evidence type="ECO:0000313" key="2">
    <source>
        <dbReference type="Proteomes" id="UP000242637"/>
    </source>
</evidence>
<dbReference type="AlphaFoldDB" id="A0A239VMI8"/>
<keyword evidence="2" id="KW-1185">Reference proteome</keyword>
<name>A0A239VMI8_9MICO</name>
<protein>
    <submittedName>
        <fullName evidence="1">Uncharacterized protein</fullName>
    </submittedName>
</protein>
<accession>A0A239VMI8</accession>
<organism evidence="1 2">
    <name type="scientific">Dermatophilus congolensis</name>
    <dbReference type="NCBI Taxonomy" id="1863"/>
    <lineage>
        <taxon>Bacteria</taxon>
        <taxon>Bacillati</taxon>
        <taxon>Actinomycetota</taxon>
        <taxon>Actinomycetes</taxon>
        <taxon>Micrococcales</taxon>
        <taxon>Dermatophilaceae</taxon>
        <taxon>Dermatophilus</taxon>
    </lineage>
</organism>
<dbReference type="EMBL" id="LT906453">
    <property type="protein sequence ID" value="SNV22808.1"/>
    <property type="molecule type" value="Genomic_DNA"/>
</dbReference>
<evidence type="ECO:0000313" key="1">
    <source>
        <dbReference type="EMBL" id="SNV22808.1"/>
    </source>
</evidence>
<dbReference type="STRING" id="1121387.GCA_000429885_00025"/>